<dbReference type="Proteomes" id="UP000266861">
    <property type="component" value="Unassembled WGS sequence"/>
</dbReference>
<organism evidence="2 3">
    <name type="scientific">Diversispora epigaea</name>
    <dbReference type="NCBI Taxonomy" id="1348612"/>
    <lineage>
        <taxon>Eukaryota</taxon>
        <taxon>Fungi</taxon>
        <taxon>Fungi incertae sedis</taxon>
        <taxon>Mucoromycota</taxon>
        <taxon>Glomeromycotina</taxon>
        <taxon>Glomeromycetes</taxon>
        <taxon>Diversisporales</taxon>
        <taxon>Diversisporaceae</taxon>
        <taxon>Diversispora</taxon>
    </lineage>
</organism>
<feature type="domain" description="HAT C-terminal dimerisation" evidence="1">
    <location>
        <begin position="1"/>
        <end position="40"/>
    </location>
</feature>
<name>A0A397JPT9_9GLOM</name>
<gene>
    <name evidence="2" type="ORF">Glove_42g66</name>
</gene>
<evidence type="ECO:0000313" key="2">
    <source>
        <dbReference type="EMBL" id="RHZ86923.1"/>
    </source>
</evidence>
<accession>A0A397JPT9</accession>
<evidence type="ECO:0000313" key="3">
    <source>
        <dbReference type="Proteomes" id="UP000266861"/>
    </source>
</evidence>
<comment type="caution">
    <text evidence="2">The sequence shown here is derived from an EMBL/GenBank/DDBJ whole genome shotgun (WGS) entry which is preliminary data.</text>
</comment>
<proteinExistence type="predicted"/>
<dbReference type="InterPro" id="IPR008906">
    <property type="entry name" value="HATC_C_dom"/>
</dbReference>
<keyword evidence="3" id="KW-1185">Reference proteome</keyword>
<dbReference type="STRING" id="1348612.A0A397JPT9"/>
<dbReference type="InterPro" id="IPR012337">
    <property type="entry name" value="RNaseH-like_sf"/>
</dbReference>
<reference evidence="2 3" key="1">
    <citation type="submission" date="2018-08" db="EMBL/GenBank/DDBJ databases">
        <title>Genome and evolution of the arbuscular mycorrhizal fungus Diversispora epigaea (formerly Glomus versiforme) and its bacterial endosymbionts.</title>
        <authorList>
            <person name="Sun X."/>
            <person name="Fei Z."/>
            <person name="Harrison M."/>
        </authorList>
    </citation>
    <scope>NUCLEOTIDE SEQUENCE [LARGE SCALE GENOMIC DNA]</scope>
    <source>
        <strain evidence="2 3">IT104</strain>
    </source>
</reference>
<evidence type="ECO:0000259" key="1">
    <source>
        <dbReference type="Pfam" id="PF05699"/>
    </source>
</evidence>
<sequence>MPATSVPSERLFSDAGNVLTDKRNRLSANIVHDLLFLKENSNIINVYPGKVSNSELLISDNNNLMNFINDSVAISADSSLLSILISFISSISSSEEIFKTSSS</sequence>
<protein>
    <recommendedName>
        <fullName evidence="1">HAT C-terminal dimerisation domain-containing protein</fullName>
    </recommendedName>
</protein>
<dbReference type="OrthoDB" id="2409584at2759"/>
<dbReference type="EMBL" id="PQFF01000040">
    <property type="protein sequence ID" value="RHZ86923.1"/>
    <property type="molecule type" value="Genomic_DNA"/>
</dbReference>
<dbReference type="GO" id="GO:0046983">
    <property type="term" value="F:protein dimerization activity"/>
    <property type="evidence" value="ECO:0007669"/>
    <property type="project" value="InterPro"/>
</dbReference>
<dbReference type="AlphaFoldDB" id="A0A397JPT9"/>
<dbReference type="SUPFAM" id="SSF53098">
    <property type="entry name" value="Ribonuclease H-like"/>
    <property type="match status" value="1"/>
</dbReference>
<dbReference type="Pfam" id="PF05699">
    <property type="entry name" value="Dimer_Tnp_hAT"/>
    <property type="match status" value="1"/>
</dbReference>